<feature type="compositionally biased region" description="Basic and acidic residues" evidence="1">
    <location>
        <begin position="182"/>
        <end position="199"/>
    </location>
</feature>
<evidence type="ECO:0000313" key="4">
    <source>
        <dbReference type="Proteomes" id="UP000095287"/>
    </source>
</evidence>
<keyword evidence="3" id="KW-0732">Signal</keyword>
<feature type="transmembrane region" description="Helical" evidence="2">
    <location>
        <begin position="97"/>
        <end position="123"/>
    </location>
</feature>
<feature type="compositionally biased region" description="Low complexity" evidence="1">
    <location>
        <begin position="164"/>
        <end position="181"/>
    </location>
</feature>
<feature type="signal peptide" evidence="3">
    <location>
        <begin position="1"/>
        <end position="21"/>
    </location>
</feature>
<keyword evidence="4" id="KW-1185">Reference proteome</keyword>
<dbReference type="WBParaSite" id="L893_g23345.t1">
    <property type="protein sequence ID" value="L893_g23345.t1"/>
    <property type="gene ID" value="L893_g23345"/>
</dbReference>
<keyword evidence="2" id="KW-0812">Transmembrane</keyword>
<dbReference type="Proteomes" id="UP000095287">
    <property type="component" value="Unplaced"/>
</dbReference>
<evidence type="ECO:0000256" key="2">
    <source>
        <dbReference type="SAM" id="Phobius"/>
    </source>
</evidence>
<keyword evidence="2" id="KW-0472">Membrane</keyword>
<evidence type="ECO:0000256" key="1">
    <source>
        <dbReference type="SAM" id="MobiDB-lite"/>
    </source>
</evidence>
<feature type="region of interest" description="Disordered" evidence="1">
    <location>
        <begin position="147"/>
        <end position="210"/>
    </location>
</feature>
<keyword evidence="2" id="KW-1133">Transmembrane helix</keyword>
<protein>
    <submittedName>
        <fullName evidence="5">Transmembrane protein</fullName>
    </submittedName>
</protein>
<evidence type="ECO:0000313" key="5">
    <source>
        <dbReference type="WBParaSite" id="L893_g23345.t1"/>
    </source>
</evidence>
<organism evidence="4 5">
    <name type="scientific">Steinernema glaseri</name>
    <dbReference type="NCBI Taxonomy" id="37863"/>
    <lineage>
        <taxon>Eukaryota</taxon>
        <taxon>Metazoa</taxon>
        <taxon>Ecdysozoa</taxon>
        <taxon>Nematoda</taxon>
        <taxon>Chromadorea</taxon>
        <taxon>Rhabditida</taxon>
        <taxon>Tylenchina</taxon>
        <taxon>Panagrolaimomorpha</taxon>
        <taxon>Strongyloidoidea</taxon>
        <taxon>Steinernematidae</taxon>
        <taxon>Steinernema</taxon>
    </lineage>
</organism>
<proteinExistence type="predicted"/>
<accession>A0A1I7Z695</accession>
<dbReference type="AlphaFoldDB" id="A0A1I7Z695"/>
<sequence length="210" mass="24033">MRRDLLLVALLLVALTSNAWAADSEQRPRFEEFVRALGRSVIKLNRYLKRWENDVLYEFGLRGHGTRTSEAELQTRRTDNGSEMLPKDFVNLDITKIVTIAIVGVVILLTMLTLIIVVAIVLIRHWREQRAMEHAYLQSRWRLASSKESQSESRHKSHRERSETGTNSSRSSRSSLRSPITTREKMSMAEKDAGSHPDRAPAVSCSLQLY</sequence>
<feature type="chain" id="PRO_5009313060" evidence="3">
    <location>
        <begin position="22"/>
        <end position="210"/>
    </location>
</feature>
<reference evidence="5" key="1">
    <citation type="submission" date="2016-11" db="UniProtKB">
        <authorList>
            <consortium name="WormBaseParasite"/>
        </authorList>
    </citation>
    <scope>IDENTIFICATION</scope>
</reference>
<evidence type="ECO:0000256" key="3">
    <source>
        <dbReference type="SAM" id="SignalP"/>
    </source>
</evidence>
<name>A0A1I7Z695_9BILA</name>